<keyword evidence="2" id="KW-1133">Transmembrane helix</keyword>
<dbReference type="Proteomes" id="UP000002051">
    <property type="component" value="Chromosome 2"/>
</dbReference>
<dbReference type="SUPFAM" id="SSF57997">
    <property type="entry name" value="Tropomyosin"/>
    <property type="match status" value="1"/>
</dbReference>
<keyword evidence="2" id="KW-0812">Transmembrane</keyword>
<dbReference type="OrthoDB" id="679141at2759"/>
<evidence type="ECO:0000256" key="2">
    <source>
        <dbReference type="SAM" id="Phobius"/>
    </source>
</evidence>
<dbReference type="Gene3D" id="1.10.287.950">
    <property type="entry name" value="Methyl-accepting chemotaxis protein"/>
    <property type="match status" value="1"/>
</dbReference>
<gene>
    <name evidence="6" type="primary">11443307</name>
    <name evidence="4" type="ordered locus">MTR_2g014440</name>
    <name evidence="5" type="ORF">MtrunA17_Chr2g0282721</name>
</gene>
<protein>
    <submittedName>
        <fullName evidence="4">Myosin heavy chain-like protein, putative</fullName>
    </submittedName>
</protein>
<sequence>MVPSMTITVFSLALFLVQTSLPVSAESIDQFNSQINQINLKIAHLESVLEQTNKKLTERDLYLQEFENRINHISDKIHHLHSTLSSIKDDSLHAETRIKALDEEVQLLWDALRKNNFDLHILKSKAEDNEKSLEEVTSRVEKMSGIVTEQWIQVQHLEQALHIAKMRALKAQWQVSLRRCTFLKFINNIYHDLRAVESFVFGERPIVGSFISKALDYFKRCCSMTKKYHHQLQGSVKDLMKRNELTASLANDELVFFLVSALITFPLMSAWMLLSS</sequence>
<dbReference type="Proteomes" id="UP000265566">
    <property type="component" value="Chromosome 2"/>
</dbReference>
<dbReference type="HOGENOM" id="CLU_072199_0_0_1"/>
<dbReference type="STRING" id="3880.G7ISF7"/>
<reference evidence="5" key="4">
    <citation type="journal article" date="2018" name="Nat. Plants">
        <title>Whole-genome landscape of Medicago truncatula symbiotic genes.</title>
        <authorList>
            <person name="Pecrix Y."/>
            <person name="Gamas P."/>
            <person name="Carrere S."/>
        </authorList>
    </citation>
    <scope>NUCLEOTIDE SEQUENCE</scope>
    <source>
        <tissue evidence="5">Leaves</tissue>
    </source>
</reference>
<keyword evidence="2" id="KW-0472">Membrane</keyword>
<proteinExistence type="predicted"/>
<dbReference type="PaxDb" id="3880-AES63890"/>
<accession>G7ISF7</accession>
<keyword evidence="7" id="KW-1185">Reference proteome</keyword>
<dbReference type="EMBL" id="CM001218">
    <property type="protein sequence ID" value="AES63890.1"/>
    <property type="molecule type" value="Genomic_DNA"/>
</dbReference>
<dbReference type="EnsemblPlants" id="AES63890">
    <property type="protein sequence ID" value="AES63890"/>
    <property type="gene ID" value="MTR_2g014440"/>
</dbReference>
<feature type="chain" id="PRO_5014572417" evidence="3">
    <location>
        <begin position="26"/>
        <end position="276"/>
    </location>
</feature>
<keyword evidence="3" id="KW-0732">Signal</keyword>
<reference evidence="4 7" key="1">
    <citation type="journal article" date="2011" name="Nature">
        <title>The Medicago genome provides insight into the evolution of rhizobial symbioses.</title>
        <authorList>
            <person name="Young N.D."/>
            <person name="Debelle F."/>
            <person name="Oldroyd G.E."/>
            <person name="Geurts R."/>
            <person name="Cannon S.B."/>
            <person name="Udvardi M.K."/>
            <person name="Benedito V.A."/>
            <person name="Mayer K.F."/>
            <person name="Gouzy J."/>
            <person name="Schoof H."/>
            <person name="Van de Peer Y."/>
            <person name="Proost S."/>
            <person name="Cook D.R."/>
            <person name="Meyers B.C."/>
            <person name="Spannagl M."/>
            <person name="Cheung F."/>
            <person name="De Mita S."/>
            <person name="Krishnakumar V."/>
            <person name="Gundlach H."/>
            <person name="Zhou S."/>
            <person name="Mudge J."/>
            <person name="Bharti A.K."/>
            <person name="Murray J.D."/>
            <person name="Naoumkina M.A."/>
            <person name="Rosen B."/>
            <person name="Silverstein K.A."/>
            <person name="Tang H."/>
            <person name="Rombauts S."/>
            <person name="Zhao P.X."/>
            <person name="Zhou P."/>
            <person name="Barbe V."/>
            <person name="Bardou P."/>
            <person name="Bechner M."/>
            <person name="Bellec A."/>
            <person name="Berger A."/>
            <person name="Berges H."/>
            <person name="Bidwell S."/>
            <person name="Bisseling T."/>
            <person name="Choisne N."/>
            <person name="Couloux A."/>
            <person name="Denny R."/>
            <person name="Deshpande S."/>
            <person name="Dai X."/>
            <person name="Doyle J.J."/>
            <person name="Dudez A.M."/>
            <person name="Farmer A.D."/>
            <person name="Fouteau S."/>
            <person name="Franken C."/>
            <person name="Gibelin C."/>
            <person name="Gish J."/>
            <person name="Goldstein S."/>
            <person name="Gonzalez A.J."/>
            <person name="Green P.J."/>
            <person name="Hallab A."/>
            <person name="Hartog M."/>
            <person name="Hua A."/>
            <person name="Humphray S.J."/>
            <person name="Jeong D.H."/>
            <person name="Jing Y."/>
            <person name="Jocker A."/>
            <person name="Kenton S.M."/>
            <person name="Kim D.J."/>
            <person name="Klee K."/>
            <person name="Lai H."/>
            <person name="Lang C."/>
            <person name="Lin S."/>
            <person name="Macmil S.L."/>
            <person name="Magdelenat G."/>
            <person name="Matthews L."/>
            <person name="McCorrison J."/>
            <person name="Monaghan E.L."/>
            <person name="Mun J.H."/>
            <person name="Najar F.Z."/>
            <person name="Nicholson C."/>
            <person name="Noirot C."/>
            <person name="O'Bleness M."/>
            <person name="Paule C.R."/>
            <person name="Poulain J."/>
            <person name="Prion F."/>
            <person name="Qin B."/>
            <person name="Qu C."/>
            <person name="Retzel E.F."/>
            <person name="Riddle C."/>
            <person name="Sallet E."/>
            <person name="Samain S."/>
            <person name="Samson N."/>
            <person name="Sanders I."/>
            <person name="Saurat O."/>
            <person name="Scarpelli C."/>
            <person name="Schiex T."/>
            <person name="Segurens B."/>
            <person name="Severin A.J."/>
            <person name="Sherrier D.J."/>
            <person name="Shi R."/>
            <person name="Sims S."/>
            <person name="Singer S.R."/>
            <person name="Sinharoy S."/>
            <person name="Sterck L."/>
            <person name="Viollet A."/>
            <person name="Wang B.B."/>
            <person name="Wang K."/>
            <person name="Wang M."/>
            <person name="Wang X."/>
            <person name="Warfsmann J."/>
            <person name="Weissenbach J."/>
            <person name="White D.D."/>
            <person name="White J.D."/>
            <person name="Wiley G.B."/>
            <person name="Wincker P."/>
            <person name="Xing Y."/>
            <person name="Yang L."/>
            <person name="Yao Z."/>
            <person name="Ying F."/>
            <person name="Zhai J."/>
            <person name="Zhou L."/>
            <person name="Zuber A."/>
            <person name="Denarie J."/>
            <person name="Dixon R.A."/>
            <person name="May G.D."/>
            <person name="Schwartz D.C."/>
            <person name="Rogers J."/>
            <person name="Quetier F."/>
            <person name="Town C.D."/>
            <person name="Roe B.A."/>
        </authorList>
    </citation>
    <scope>NUCLEOTIDE SEQUENCE [LARGE SCALE GENOMIC DNA]</scope>
    <source>
        <strain evidence="4">A17</strain>
        <strain evidence="6 7">cv. Jemalong A17</strain>
    </source>
</reference>
<evidence type="ECO:0000313" key="6">
    <source>
        <dbReference type="EnsemblPlants" id="AES63890"/>
    </source>
</evidence>
<feature type="signal peptide" evidence="3">
    <location>
        <begin position="1"/>
        <end position="25"/>
    </location>
</feature>
<feature type="coiled-coil region" evidence="1">
    <location>
        <begin position="28"/>
        <end position="55"/>
    </location>
</feature>
<dbReference type="AlphaFoldDB" id="G7ISF7"/>
<name>G7ISF7_MEDTR</name>
<evidence type="ECO:0000313" key="4">
    <source>
        <dbReference type="EMBL" id="AES63890.1"/>
    </source>
</evidence>
<dbReference type="PANTHER" id="PTHR34360:SF2">
    <property type="entry name" value="MYOSIN HEAVY CHAIN-LIKE PROTEIN"/>
    <property type="match status" value="1"/>
</dbReference>
<dbReference type="EMBL" id="PSQE01000002">
    <property type="protein sequence ID" value="RHN71980.1"/>
    <property type="molecule type" value="Genomic_DNA"/>
</dbReference>
<reference evidence="4 7" key="2">
    <citation type="journal article" date="2014" name="BMC Genomics">
        <title>An improved genome release (version Mt4.0) for the model legume Medicago truncatula.</title>
        <authorList>
            <person name="Tang H."/>
            <person name="Krishnakumar V."/>
            <person name="Bidwell S."/>
            <person name="Rosen B."/>
            <person name="Chan A."/>
            <person name="Zhou S."/>
            <person name="Gentzbittel L."/>
            <person name="Childs K.L."/>
            <person name="Yandell M."/>
            <person name="Gundlach H."/>
            <person name="Mayer K.F."/>
            <person name="Schwartz D.C."/>
            <person name="Town C.D."/>
        </authorList>
    </citation>
    <scope>GENOME REANNOTATION</scope>
    <source>
        <strain evidence="6 7">cv. Jemalong A17</strain>
    </source>
</reference>
<dbReference type="eggNOG" id="ENOG502RVUA">
    <property type="taxonomic scope" value="Eukaryota"/>
</dbReference>
<keyword evidence="1" id="KW-0175">Coiled coil</keyword>
<dbReference type="KEGG" id="mtr:11443307"/>
<evidence type="ECO:0000313" key="7">
    <source>
        <dbReference type="Proteomes" id="UP000002051"/>
    </source>
</evidence>
<dbReference type="PANTHER" id="PTHR34360">
    <property type="entry name" value="OS08G0519400 PROTEIN"/>
    <property type="match status" value="1"/>
</dbReference>
<reference evidence="6" key="3">
    <citation type="submission" date="2015-04" db="UniProtKB">
        <authorList>
            <consortium name="EnsemblPlants"/>
        </authorList>
    </citation>
    <scope>IDENTIFICATION</scope>
    <source>
        <strain evidence="6">cv. Jemalong A17</strain>
    </source>
</reference>
<dbReference type="Gramene" id="rna7645">
    <property type="protein sequence ID" value="RHN71980.1"/>
    <property type="gene ID" value="gene7645"/>
</dbReference>
<evidence type="ECO:0000256" key="3">
    <source>
        <dbReference type="SAM" id="SignalP"/>
    </source>
</evidence>
<evidence type="ECO:0000313" key="5">
    <source>
        <dbReference type="EMBL" id="RHN71980.1"/>
    </source>
</evidence>
<evidence type="ECO:0000256" key="1">
    <source>
        <dbReference type="SAM" id="Coils"/>
    </source>
</evidence>
<dbReference type="OMA" id="FPLMSAW"/>
<feature type="transmembrane region" description="Helical" evidence="2">
    <location>
        <begin position="254"/>
        <end position="274"/>
    </location>
</feature>
<organism evidence="4 7">
    <name type="scientific">Medicago truncatula</name>
    <name type="common">Barrel medic</name>
    <name type="synonym">Medicago tribuloides</name>
    <dbReference type="NCBI Taxonomy" id="3880"/>
    <lineage>
        <taxon>Eukaryota</taxon>
        <taxon>Viridiplantae</taxon>
        <taxon>Streptophyta</taxon>
        <taxon>Embryophyta</taxon>
        <taxon>Tracheophyta</taxon>
        <taxon>Spermatophyta</taxon>
        <taxon>Magnoliopsida</taxon>
        <taxon>eudicotyledons</taxon>
        <taxon>Gunneridae</taxon>
        <taxon>Pentapetalae</taxon>
        <taxon>rosids</taxon>
        <taxon>fabids</taxon>
        <taxon>Fabales</taxon>
        <taxon>Fabaceae</taxon>
        <taxon>Papilionoideae</taxon>
        <taxon>50 kb inversion clade</taxon>
        <taxon>NPAAA clade</taxon>
        <taxon>Hologalegina</taxon>
        <taxon>IRL clade</taxon>
        <taxon>Trifolieae</taxon>
        <taxon>Medicago</taxon>
    </lineage>
</organism>